<dbReference type="Proteomes" id="UP000010523">
    <property type="component" value="Unassembled WGS sequence"/>
</dbReference>
<dbReference type="AlphaFoldDB" id="I3E746"/>
<proteinExistence type="predicted"/>
<reference evidence="1 2" key="1">
    <citation type="journal article" date="2012" name="Appl. Environ. Microbiol.">
        <title>Genome Sequence of Thermotolerant Bacillus methanolicus: Features and Regulation Related to Methylotrophy and Production of L-Lysine and L-Glutamate from Methanol.</title>
        <authorList>
            <person name="Heggeset T.M."/>
            <person name="Krog A."/>
            <person name="Balzer S."/>
            <person name="Wentzel A."/>
            <person name="Ellingsen T.E."/>
            <person name="Brautaset T."/>
        </authorList>
    </citation>
    <scope>NUCLEOTIDE SEQUENCE [LARGE SCALE GENOMIC DNA]</scope>
    <source>
        <strain evidence="1 2">PB1</strain>
    </source>
</reference>
<evidence type="ECO:0000313" key="1">
    <source>
        <dbReference type="EMBL" id="EIJ82317.1"/>
    </source>
</evidence>
<comment type="caution">
    <text evidence="1">The sequence shown here is derived from an EMBL/GenBank/DDBJ whole genome shotgun (WGS) entry which is preliminary data.</text>
</comment>
<accession>I3E746</accession>
<protein>
    <submittedName>
        <fullName evidence="1">Uncharacterized protein</fullName>
    </submittedName>
</protein>
<dbReference type="EMBL" id="AFEU01000001">
    <property type="protein sequence ID" value="EIJ82317.1"/>
    <property type="molecule type" value="Genomic_DNA"/>
</dbReference>
<dbReference type="PATRIC" id="fig|997296.3.peg.1145"/>
<sequence length="39" mass="4830">MQKLRILMEKLKQHFSSMDNRFYDVEIKKAMIEKKTEIK</sequence>
<name>I3E746_BACMT</name>
<organism evidence="1 2">
    <name type="scientific">Bacillus methanolicus PB1</name>
    <dbReference type="NCBI Taxonomy" id="997296"/>
    <lineage>
        <taxon>Bacteria</taxon>
        <taxon>Bacillati</taxon>
        <taxon>Bacillota</taxon>
        <taxon>Bacilli</taxon>
        <taxon>Bacillales</taxon>
        <taxon>Bacillaceae</taxon>
        <taxon>Bacillus</taxon>
    </lineage>
</organism>
<keyword evidence="2" id="KW-1185">Reference proteome</keyword>
<evidence type="ECO:0000313" key="2">
    <source>
        <dbReference type="Proteomes" id="UP000010523"/>
    </source>
</evidence>
<gene>
    <name evidence="1" type="ORF">PB1_05295</name>
</gene>